<accession>A0A9P4R9C3</accession>
<dbReference type="Proteomes" id="UP000799444">
    <property type="component" value="Unassembled WGS sequence"/>
</dbReference>
<dbReference type="EMBL" id="ML996097">
    <property type="protein sequence ID" value="KAF2741474.1"/>
    <property type="molecule type" value="Genomic_DNA"/>
</dbReference>
<proteinExistence type="predicted"/>
<comment type="caution">
    <text evidence="1">The sequence shown here is derived from an EMBL/GenBank/DDBJ whole genome shotgun (WGS) entry which is preliminary data.</text>
</comment>
<reference evidence="1" key="1">
    <citation type="journal article" date="2020" name="Stud. Mycol.">
        <title>101 Dothideomycetes genomes: a test case for predicting lifestyles and emergence of pathogens.</title>
        <authorList>
            <person name="Haridas S."/>
            <person name="Albert R."/>
            <person name="Binder M."/>
            <person name="Bloem J."/>
            <person name="Labutti K."/>
            <person name="Salamov A."/>
            <person name="Andreopoulos B."/>
            <person name="Baker S."/>
            <person name="Barry K."/>
            <person name="Bills G."/>
            <person name="Bluhm B."/>
            <person name="Cannon C."/>
            <person name="Castanera R."/>
            <person name="Culley D."/>
            <person name="Daum C."/>
            <person name="Ezra D."/>
            <person name="Gonzalez J."/>
            <person name="Henrissat B."/>
            <person name="Kuo A."/>
            <person name="Liang C."/>
            <person name="Lipzen A."/>
            <person name="Lutzoni F."/>
            <person name="Magnuson J."/>
            <person name="Mondo S."/>
            <person name="Nolan M."/>
            <person name="Ohm R."/>
            <person name="Pangilinan J."/>
            <person name="Park H.-J."/>
            <person name="Ramirez L."/>
            <person name="Alfaro M."/>
            <person name="Sun H."/>
            <person name="Tritt A."/>
            <person name="Yoshinaga Y."/>
            <person name="Zwiers L.-H."/>
            <person name="Turgeon B."/>
            <person name="Goodwin S."/>
            <person name="Spatafora J."/>
            <person name="Crous P."/>
            <person name="Grigoriev I."/>
        </authorList>
    </citation>
    <scope>NUCLEOTIDE SEQUENCE</scope>
    <source>
        <strain evidence="1">CBS 125425</strain>
    </source>
</reference>
<protein>
    <submittedName>
        <fullName evidence="1">Uncharacterized protein</fullName>
    </submittedName>
</protein>
<organism evidence="1 2">
    <name type="scientific">Polyplosphaeria fusca</name>
    <dbReference type="NCBI Taxonomy" id="682080"/>
    <lineage>
        <taxon>Eukaryota</taxon>
        <taxon>Fungi</taxon>
        <taxon>Dikarya</taxon>
        <taxon>Ascomycota</taxon>
        <taxon>Pezizomycotina</taxon>
        <taxon>Dothideomycetes</taxon>
        <taxon>Pleosporomycetidae</taxon>
        <taxon>Pleosporales</taxon>
        <taxon>Tetraplosphaeriaceae</taxon>
        <taxon>Polyplosphaeria</taxon>
    </lineage>
</organism>
<evidence type="ECO:0000313" key="2">
    <source>
        <dbReference type="Proteomes" id="UP000799444"/>
    </source>
</evidence>
<name>A0A9P4R9C3_9PLEO</name>
<keyword evidence="2" id="KW-1185">Reference proteome</keyword>
<sequence>MAHGPRRVAMHRYYRYPFGPSARSGDQRRKRSTNAIEAFGRLRRIDFVGFLSTAATLLPGASGTTRRLSRRKTEE</sequence>
<gene>
    <name evidence="1" type="ORF">EJ04DRAFT_4654</name>
</gene>
<evidence type="ECO:0000313" key="1">
    <source>
        <dbReference type="EMBL" id="KAF2741474.1"/>
    </source>
</evidence>
<dbReference type="AlphaFoldDB" id="A0A9P4R9C3"/>